<dbReference type="Proteomes" id="UP000003374">
    <property type="component" value="Unassembled WGS sequence"/>
</dbReference>
<comment type="PTM">
    <text evidence="9 12">Is synthesized initially as an inactive proenzyme, which is activated by self-cleavage at a specific serine bond to produce a beta-subunit with a hydroxyl group at its C-terminus and an alpha-subunit with a pyruvoyl group at its N-terminus.</text>
</comment>
<dbReference type="UniPathway" id="UPA00028">
    <property type="reaction ID" value="UER00002"/>
</dbReference>
<keyword evidence="5 9" id="KW-0865">Zymogen</keyword>
<evidence type="ECO:0000256" key="8">
    <source>
        <dbReference type="ARBA" id="ARBA00023317"/>
    </source>
</evidence>
<feature type="chain" id="PRO_5011837798" description="Aspartate 1-decarboxylase alpha chain" evidence="9 13">
    <location>
        <begin position="32"/>
        <end position="133"/>
    </location>
</feature>
<evidence type="ECO:0000256" key="11">
    <source>
        <dbReference type="PIRSR" id="PIRSR006246-2"/>
    </source>
</evidence>
<evidence type="ECO:0000256" key="9">
    <source>
        <dbReference type="HAMAP-Rule" id="MF_00446"/>
    </source>
</evidence>
<feature type="active site" description="Schiff-base intermediate with substrate; via pyruvic acid" evidence="9 10">
    <location>
        <position position="32"/>
    </location>
</feature>
<dbReference type="HAMAP" id="MF_00446">
    <property type="entry name" value="PanD"/>
    <property type="match status" value="1"/>
</dbReference>
<comment type="subunit">
    <text evidence="9">Heterooctamer of four alpha and four beta subunits.</text>
</comment>
<dbReference type="PIRSF" id="PIRSF006246">
    <property type="entry name" value="Asp_decarbox"/>
    <property type="match status" value="1"/>
</dbReference>
<dbReference type="eggNOG" id="COG0853">
    <property type="taxonomic scope" value="Bacteria"/>
</dbReference>
<evidence type="ECO:0000313" key="15">
    <source>
        <dbReference type="Proteomes" id="UP000003374"/>
    </source>
</evidence>
<dbReference type="EMBL" id="AAOF01000001">
    <property type="protein sequence ID" value="EAR23225.1"/>
    <property type="molecule type" value="Genomic_DNA"/>
</dbReference>
<keyword evidence="2 9" id="KW-0566">Pantothenate biosynthesis</keyword>
<evidence type="ECO:0000256" key="5">
    <source>
        <dbReference type="ARBA" id="ARBA00023145"/>
    </source>
</evidence>
<evidence type="ECO:0000256" key="6">
    <source>
        <dbReference type="ARBA" id="ARBA00023239"/>
    </source>
</evidence>
<dbReference type="STRING" id="314278.NB231_15433"/>
<comment type="pathway">
    <text evidence="9">Cofactor biosynthesis; (R)-pantothenate biosynthesis; beta-alanine from L-aspartate: step 1/1.</text>
</comment>
<dbReference type="EC" id="4.1.1.11" evidence="9"/>
<dbReference type="GO" id="GO:0004068">
    <property type="term" value="F:aspartate 1-decarboxylase activity"/>
    <property type="evidence" value="ECO:0007669"/>
    <property type="project" value="UniProtKB-UniRule"/>
</dbReference>
<dbReference type="SUPFAM" id="SSF50692">
    <property type="entry name" value="ADC-like"/>
    <property type="match status" value="1"/>
</dbReference>
<dbReference type="CDD" id="cd06919">
    <property type="entry name" value="Asp_decarbox"/>
    <property type="match status" value="1"/>
</dbReference>
<dbReference type="AlphaFoldDB" id="A4BLN7"/>
<comment type="similarity">
    <text evidence="9">Belongs to the PanD family.</text>
</comment>
<dbReference type="InterPro" id="IPR009010">
    <property type="entry name" value="Asp_de-COase-like_dom_sf"/>
</dbReference>
<organism evidence="14 15">
    <name type="scientific">Nitrococcus mobilis Nb-231</name>
    <dbReference type="NCBI Taxonomy" id="314278"/>
    <lineage>
        <taxon>Bacteria</taxon>
        <taxon>Pseudomonadati</taxon>
        <taxon>Pseudomonadota</taxon>
        <taxon>Gammaproteobacteria</taxon>
        <taxon>Chromatiales</taxon>
        <taxon>Ectothiorhodospiraceae</taxon>
        <taxon>Nitrococcus</taxon>
    </lineage>
</organism>
<protein>
    <recommendedName>
        <fullName evidence="9">Aspartate 1-decarboxylase</fullName>
        <ecNumber evidence="9">4.1.1.11</ecNumber>
    </recommendedName>
    <alternativeName>
        <fullName evidence="9">Aspartate alpha-decarboxylase</fullName>
    </alternativeName>
    <component>
        <recommendedName>
            <fullName evidence="9">Aspartate 1-decarboxylase beta chain</fullName>
        </recommendedName>
    </component>
    <component>
        <recommendedName>
            <fullName evidence="9">Aspartate 1-decarboxylase alpha chain</fullName>
        </recommendedName>
    </component>
</protein>
<evidence type="ECO:0000256" key="4">
    <source>
        <dbReference type="ARBA" id="ARBA00022813"/>
    </source>
</evidence>
<dbReference type="Pfam" id="PF02261">
    <property type="entry name" value="Asp_decarbox"/>
    <property type="match status" value="1"/>
</dbReference>
<keyword evidence="4 9" id="KW-0068">Autocatalytic cleavage</keyword>
<dbReference type="InterPro" id="IPR003190">
    <property type="entry name" value="Asp_decarbox"/>
</dbReference>
<dbReference type="PANTHER" id="PTHR21012:SF0">
    <property type="entry name" value="ASPARTATE 1-DECARBOXYLASE"/>
    <property type="match status" value="1"/>
</dbReference>
<comment type="function">
    <text evidence="9">Catalyzes the pyruvoyl-dependent decarboxylation of aspartate to produce beta-alanine.</text>
</comment>
<feature type="binding site" evidence="9 11">
    <location>
        <begin position="80"/>
        <end position="82"/>
    </location>
    <ligand>
        <name>substrate</name>
    </ligand>
</feature>
<comment type="subcellular location">
    <subcellularLocation>
        <location evidence="9">Cytoplasm</location>
    </subcellularLocation>
</comment>
<dbReference type="PANTHER" id="PTHR21012">
    <property type="entry name" value="ASPARTATE 1-DECARBOXYLASE"/>
    <property type="match status" value="1"/>
</dbReference>
<evidence type="ECO:0000256" key="2">
    <source>
        <dbReference type="ARBA" id="ARBA00022655"/>
    </source>
</evidence>
<evidence type="ECO:0000313" key="14">
    <source>
        <dbReference type="EMBL" id="EAR23225.1"/>
    </source>
</evidence>
<dbReference type="HOGENOM" id="CLU_115305_2_1_6"/>
<feature type="chain" id="PRO_5011837797" description="Aspartate 1-decarboxylase beta chain" evidence="9 13">
    <location>
        <begin position="1"/>
        <end position="31"/>
    </location>
</feature>
<evidence type="ECO:0000256" key="10">
    <source>
        <dbReference type="PIRSR" id="PIRSR006246-1"/>
    </source>
</evidence>
<evidence type="ECO:0000256" key="13">
    <source>
        <dbReference type="PIRSR" id="PIRSR006246-5"/>
    </source>
</evidence>
<accession>A4BLN7</accession>
<evidence type="ECO:0000256" key="1">
    <source>
        <dbReference type="ARBA" id="ARBA00022490"/>
    </source>
</evidence>
<feature type="active site" description="Proton donor" evidence="9 10">
    <location>
        <position position="65"/>
    </location>
</feature>
<dbReference type="NCBIfam" id="TIGR00223">
    <property type="entry name" value="panD"/>
    <property type="match status" value="1"/>
</dbReference>
<keyword evidence="3 9" id="KW-0210">Decarboxylase</keyword>
<dbReference type="GO" id="GO:0006523">
    <property type="term" value="P:alanine biosynthetic process"/>
    <property type="evidence" value="ECO:0007669"/>
    <property type="project" value="InterPro"/>
</dbReference>
<evidence type="ECO:0000256" key="7">
    <source>
        <dbReference type="ARBA" id="ARBA00023270"/>
    </source>
</evidence>
<feature type="binding site" evidence="9 11">
    <location>
        <position position="64"/>
    </location>
    <ligand>
        <name>substrate</name>
    </ligand>
</feature>
<keyword evidence="7 9" id="KW-0704">Schiff base</keyword>
<keyword evidence="15" id="KW-1185">Reference proteome</keyword>
<keyword evidence="1 9" id="KW-0963">Cytoplasm</keyword>
<comment type="caution">
    <text evidence="14">The sequence shown here is derived from an EMBL/GenBank/DDBJ whole genome shotgun (WGS) entry which is preliminary data.</text>
</comment>
<keyword evidence="6 9" id="KW-0456">Lyase</keyword>
<evidence type="ECO:0000256" key="3">
    <source>
        <dbReference type="ARBA" id="ARBA00022793"/>
    </source>
</evidence>
<proteinExistence type="inferred from homology"/>
<comment type="catalytic activity">
    <reaction evidence="9">
        <text>L-aspartate + H(+) = beta-alanine + CO2</text>
        <dbReference type="Rhea" id="RHEA:19497"/>
        <dbReference type="ChEBI" id="CHEBI:15378"/>
        <dbReference type="ChEBI" id="CHEBI:16526"/>
        <dbReference type="ChEBI" id="CHEBI:29991"/>
        <dbReference type="ChEBI" id="CHEBI:57966"/>
        <dbReference type="EC" id="4.1.1.11"/>
    </reaction>
</comment>
<keyword evidence="8 9" id="KW-0670">Pyruvate</keyword>
<gene>
    <name evidence="9" type="primary">panD</name>
    <name evidence="14" type="ORF">NB231_15433</name>
</gene>
<dbReference type="GO" id="GO:0005829">
    <property type="term" value="C:cytosol"/>
    <property type="evidence" value="ECO:0007669"/>
    <property type="project" value="TreeGrafter"/>
</dbReference>
<sequence length="133" mass="14758">MLTEANAMYLTMLKCKLHQARVTHAELEYEGSCAIDADLLAAAGIHDYQQIHIYNMANGERFATYAIRAESGSRIISMNGAAAHKAKPGDRVIICCYALMPEADLEGHQPVLVYCDEQNRISHTRNPIPRQVA</sequence>
<dbReference type="GO" id="GO:0015940">
    <property type="term" value="P:pantothenate biosynthetic process"/>
    <property type="evidence" value="ECO:0007669"/>
    <property type="project" value="UniProtKB-UniRule"/>
</dbReference>
<name>A4BLN7_9GAMM</name>
<feature type="modified residue" description="Pyruvic acid (Ser)" evidence="9 12">
    <location>
        <position position="32"/>
    </location>
</feature>
<evidence type="ECO:0000256" key="12">
    <source>
        <dbReference type="PIRSR" id="PIRSR006246-3"/>
    </source>
</evidence>
<dbReference type="Gene3D" id="2.40.40.20">
    <property type="match status" value="1"/>
</dbReference>
<comment type="cofactor">
    <cofactor evidence="9 10">
        <name>pyruvate</name>
        <dbReference type="ChEBI" id="CHEBI:15361"/>
    </cofactor>
    <text evidence="9 10">Binds 1 pyruvoyl group covalently per subunit.</text>
</comment>
<reference evidence="14 15" key="1">
    <citation type="submission" date="2006-02" db="EMBL/GenBank/DDBJ databases">
        <authorList>
            <person name="Waterbury J."/>
            <person name="Ferriera S."/>
            <person name="Johnson J."/>
            <person name="Kravitz S."/>
            <person name="Halpern A."/>
            <person name="Remington K."/>
            <person name="Beeson K."/>
            <person name="Tran B."/>
            <person name="Rogers Y.-H."/>
            <person name="Friedman R."/>
            <person name="Venter J.C."/>
        </authorList>
    </citation>
    <scope>NUCLEOTIDE SEQUENCE [LARGE SCALE GENOMIC DNA]</scope>
    <source>
        <strain evidence="14 15">Nb-231</strain>
    </source>
</reference>